<comment type="caution">
    <text evidence="1">The sequence shown here is derived from an EMBL/GenBank/DDBJ whole genome shotgun (WGS) entry which is preliminary data.</text>
</comment>
<evidence type="ECO:0000313" key="2">
    <source>
        <dbReference type="Proteomes" id="UP001497680"/>
    </source>
</evidence>
<reference evidence="1 2" key="1">
    <citation type="journal article" date="2022" name="New Phytol.">
        <title>Ecological generalism drives hyperdiversity of secondary metabolite gene clusters in xylarialean endophytes.</title>
        <authorList>
            <person name="Franco M.E.E."/>
            <person name="Wisecaver J.H."/>
            <person name="Arnold A.E."/>
            <person name="Ju Y.M."/>
            <person name="Slot J.C."/>
            <person name="Ahrendt S."/>
            <person name="Moore L.P."/>
            <person name="Eastman K.E."/>
            <person name="Scott K."/>
            <person name="Konkel Z."/>
            <person name="Mondo S.J."/>
            <person name="Kuo A."/>
            <person name="Hayes R.D."/>
            <person name="Haridas S."/>
            <person name="Andreopoulos B."/>
            <person name="Riley R."/>
            <person name="LaButti K."/>
            <person name="Pangilinan J."/>
            <person name="Lipzen A."/>
            <person name="Amirebrahimi M."/>
            <person name="Yan J."/>
            <person name="Adam C."/>
            <person name="Keymanesh K."/>
            <person name="Ng V."/>
            <person name="Louie K."/>
            <person name="Northen T."/>
            <person name="Drula E."/>
            <person name="Henrissat B."/>
            <person name="Hsieh H.M."/>
            <person name="Youens-Clark K."/>
            <person name="Lutzoni F."/>
            <person name="Miadlikowska J."/>
            <person name="Eastwood D.C."/>
            <person name="Hamelin R.C."/>
            <person name="Grigoriev I.V."/>
            <person name="U'Ren J.M."/>
        </authorList>
    </citation>
    <scope>NUCLEOTIDE SEQUENCE [LARGE SCALE GENOMIC DNA]</scope>
    <source>
        <strain evidence="1 2">ER1909</strain>
    </source>
</reference>
<proteinExistence type="predicted"/>
<accession>A0ACC0DEY4</accession>
<organism evidence="1 2">
    <name type="scientific">Hypoxylon rubiginosum</name>
    <dbReference type="NCBI Taxonomy" id="110542"/>
    <lineage>
        <taxon>Eukaryota</taxon>
        <taxon>Fungi</taxon>
        <taxon>Dikarya</taxon>
        <taxon>Ascomycota</taxon>
        <taxon>Pezizomycotina</taxon>
        <taxon>Sordariomycetes</taxon>
        <taxon>Xylariomycetidae</taxon>
        <taxon>Xylariales</taxon>
        <taxon>Hypoxylaceae</taxon>
        <taxon>Hypoxylon</taxon>
    </lineage>
</organism>
<evidence type="ECO:0000313" key="1">
    <source>
        <dbReference type="EMBL" id="KAI6091038.1"/>
    </source>
</evidence>
<dbReference type="Proteomes" id="UP001497680">
    <property type="component" value="Unassembled WGS sequence"/>
</dbReference>
<sequence>MADNHNNHALDAFIDPNLTLAEAAPSAGQDPGQQQHQQHQQPATSQHRTAELRKAKSSTRNKLGRTYHLSTIITSISKDIQRRRPAQHDEMCYRDDRLTPRWLDRVMFLFRQTPKKNLRFYEARNSTHTTHRL</sequence>
<keyword evidence="2" id="KW-1185">Reference proteome</keyword>
<gene>
    <name evidence="1" type="ORF">F4821DRAFT_255327</name>
</gene>
<dbReference type="EMBL" id="MU394288">
    <property type="protein sequence ID" value="KAI6091038.1"/>
    <property type="molecule type" value="Genomic_DNA"/>
</dbReference>
<protein>
    <submittedName>
        <fullName evidence="1">Uncharacterized protein</fullName>
    </submittedName>
</protein>
<name>A0ACC0DEY4_9PEZI</name>